<evidence type="ECO:0000313" key="2">
    <source>
        <dbReference type="Proteomes" id="UP000265520"/>
    </source>
</evidence>
<comment type="caution">
    <text evidence="1">The sequence shown here is derived from an EMBL/GenBank/DDBJ whole genome shotgun (WGS) entry which is preliminary data.</text>
</comment>
<protein>
    <submittedName>
        <fullName evidence="1">Uncharacterized protein</fullName>
    </submittedName>
</protein>
<name>A0A392TY45_9FABA</name>
<sequence length="48" mass="5437">EGSEEAKGPCGVVDTRGVVKLLYYKLQTEVCTYPERLLGYEHTIFCKL</sequence>
<feature type="non-terminal residue" evidence="1">
    <location>
        <position position="1"/>
    </location>
</feature>
<evidence type="ECO:0000313" key="1">
    <source>
        <dbReference type="EMBL" id="MCI66083.1"/>
    </source>
</evidence>
<dbReference type="EMBL" id="LXQA010688294">
    <property type="protein sequence ID" value="MCI66083.1"/>
    <property type="molecule type" value="Genomic_DNA"/>
</dbReference>
<keyword evidence="2" id="KW-1185">Reference proteome</keyword>
<reference evidence="1 2" key="1">
    <citation type="journal article" date="2018" name="Front. Plant Sci.">
        <title>Red Clover (Trifolium pratense) and Zigzag Clover (T. medium) - A Picture of Genomic Similarities and Differences.</title>
        <authorList>
            <person name="Dluhosova J."/>
            <person name="Istvanek J."/>
            <person name="Nedelnik J."/>
            <person name="Repkova J."/>
        </authorList>
    </citation>
    <scope>NUCLEOTIDE SEQUENCE [LARGE SCALE GENOMIC DNA]</scope>
    <source>
        <strain evidence="2">cv. 10/8</strain>
        <tissue evidence="1">Leaf</tissue>
    </source>
</reference>
<dbReference type="Proteomes" id="UP000265520">
    <property type="component" value="Unassembled WGS sequence"/>
</dbReference>
<organism evidence="1 2">
    <name type="scientific">Trifolium medium</name>
    <dbReference type="NCBI Taxonomy" id="97028"/>
    <lineage>
        <taxon>Eukaryota</taxon>
        <taxon>Viridiplantae</taxon>
        <taxon>Streptophyta</taxon>
        <taxon>Embryophyta</taxon>
        <taxon>Tracheophyta</taxon>
        <taxon>Spermatophyta</taxon>
        <taxon>Magnoliopsida</taxon>
        <taxon>eudicotyledons</taxon>
        <taxon>Gunneridae</taxon>
        <taxon>Pentapetalae</taxon>
        <taxon>rosids</taxon>
        <taxon>fabids</taxon>
        <taxon>Fabales</taxon>
        <taxon>Fabaceae</taxon>
        <taxon>Papilionoideae</taxon>
        <taxon>50 kb inversion clade</taxon>
        <taxon>NPAAA clade</taxon>
        <taxon>Hologalegina</taxon>
        <taxon>IRL clade</taxon>
        <taxon>Trifolieae</taxon>
        <taxon>Trifolium</taxon>
    </lineage>
</organism>
<proteinExistence type="predicted"/>
<dbReference type="AlphaFoldDB" id="A0A392TY45"/>
<accession>A0A392TY45</accession>